<accession>A0A4Q7KVV6</accession>
<reference evidence="3 4" key="1">
    <citation type="submission" date="2019-02" db="EMBL/GenBank/DDBJ databases">
        <title>Genomic Encyclopedia of Type Strains, Phase IV (KMG-IV): sequencing the most valuable type-strain genomes for metagenomic binning, comparative biology and taxonomic classification.</title>
        <authorList>
            <person name="Goeker M."/>
        </authorList>
    </citation>
    <scope>NUCLEOTIDE SEQUENCE [LARGE SCALE GENOMIC DNA]</scope>
    <source>
        <strain evidence="3 4">DSM 101727</strain>
    </source>
</reference>
<keyword evidence="2" id="KW-0812">Transmembrane</keyword>
<feature type="transmembrane region" description="Helical" evidence="2">
    <location>
        <begin position="103"/>
        <end position="121"/>
    </location>
</feature>
<dbReference type="AlphaFoldDB" id="A0A4Q7KVV6"/>
<protein>
    <submittedName>
        <fullName evidence="3">Uncharacterized protein</fullName>
    </submittedName>
</protein>
<dbReference type="EMBL" id="SGWQ01000003">
    <property type="protein sequence ID" value="RZS40696.1"/>
    <property type="molecule type" value="Genomic_DNA"/>
</dbReference>
<organism evidence="3 4">
    <name type="scientific">Herbihabitans rhizosphaerae</name>
    <dbReference type="NCBI Taxonomy" id="1872711"/>
    <lineage>
        <taxon>Bacteria</taxon>
        <taxon>Bacillati</taxon>
        <taxon>Actinomycetota</taxon>
        <taxon>Actinomycetes</taxon>
        <taxon>Pseudonocardiales</taxon>
        <taxon>Pseudonocardiaceae</taxon>
        <taxon>Herbihabitans</taxon>
    </lineage>
</organism>
<evidence type="ECO:0000256" key="2">
    <source>
        <dbReference type="SAM" id="Phobius"/>
    </source>
</evidence>
<feature type="compositionally biased region" description="Pro residues" evidence="1">
    <location>
        <begin position="38"/>
        <end position="54"/>
    </location>
</feature>
<evidence type="ECO:0000313" key="3">
    <source>
        <dbReference type="EMBL" id="RZS40696.1"/>
    </source>
</evidence>
<evidence type="ECO:0000313" key="4">
    <source>
        <dbReference type="Proteomes" id="UP000294257"/>
    </source>
</evidence>
<name>A0A4Q7KVV6_9PSEU</name>
<evidence type="ECO:0000256" key="1">
    <source>
        <dbReference type="SAM" id="MobiDB-lite"/>
    </source>
</evidence>
<comment type="caution">
    <text evidence="3">The sequence shown here is derived from an EMBL/GenBank/DDBJ whole genome shotgun (WGS) entry which is preliminary data.</text>
</comment>
<feature type="compositionally biased region" description="Basic and acidic residues" evidence="1">
    <location>
        <begin position="1"/>
        <end position="10"/>
    </location>
</feature>
<sequence length="272" mass="29765">MMGGVAEKDQPPASPPARLPESSGPPAVPERPAVPEVPAVPGPPVVPEAQPAPAPASQMDAEQFRKFQEFQQFQEFQRYREETGQLPPAPKPPLWKRALRSKLVRKLVVLLILLIAAYWAYQHYFGKNDSDNAIEAGGGGRTKTNFVFSDNPMAMVRQLYDNVAQNIVVDACNRFTDDARQKFTADLGAPSCELAVTTLNSKLTNKHKYSLPRPGSNFTIPPGAKTIEISSCDLRVEGGPRIGVFVLSEIELGQWIITGHRNEPDPCPAGAR</sequence>
<keyword evidence="2" id="KW-1133">Transmembrane helix</keyword>
<gene>
    <name evidence="3" type="ORF">EV193_1034</name>
</gene>
<keyword evidence="2" id="KW-0472">Membrane</keyword>
<proteinExistence type="predicted"/>
<keyword evidence="4" id="KW-1185">Reference proteome</keyword>
<dbReference type="Proteomes" id="UP000294257">
    <property type="component" value="Unassembled WGS sequence"/>
</dbReference>
<feature type="region of interest" description="Disordered" evidence="1">
    <location>
        <begin position="1"/>
        <end position="59"/>
    </location>
</feature>